<name>A0A1G5JFU4_9BACT</name>
<keyword evidence="2" id="KW-0418">Kinase</keyword>
<keyword evidence="2" id="KW-0808">Transferase</keyword>
<dbReference type="InterPro" id="IPR027417">
    <property type="entry name" value="P-loop_NTPase"/>
</dbReference>
<dbReference type="STRING" id="419481.SAMN05216233_13022"/>
<feature type="domain" description="BON" evidence="1">
    <location>
        <begin position="230"/>
        <end position="298"/>
    </location>
</feature>
<keyword evidence="3" id="KW-1185">Reference proteome</keyword>
<sequence length="305" mass="34023">MGLSPGGSFRHPGVYQLPGLPRLSKGDAMTVITVSRQVGSHGGTIAARLAEEKGYQLFNKERFHREAEGFDGHFSREVEALTNESPPKLFEKLFHNHCVYGNIIAAMVYEAAAADHVVVVGRGGQFILEGLKCVLNVRVVSPVEERIRNYAGFKGIEIGMAGDIIKASDRERSSFIKYLHNRNIAETDVYDLTINTRVVSQDMAVRLIHDTAEEVNRLHPVTPEIKLEFRQMAICKRAELMLMMEMGESNAVKVSPCESGKVMLTGYLPTEGERVSAENIVRSVKGIHKVDNRIVVSQFPVRPWY</sequence>
<dbReference type="Proteomes" id="UP000198870">
    <property type="component" value="Unassembled WGS sequence"/>
</dbReference>
<dbReference type="Pfam" id="PF04972">
    <property type="entry name" value="BON"/>
    <property type="match status" value="1"/>
</dbReference>
<dbReference type="OrthoDB" id="7929987at2"/>
<dbReference type="Gene3D" id="3.40.50.300">
    <property type="entry name" value="P-loop containing nucleotide triphosphate hydrolases"/>
    <property type="match status" value="1"/>
</dbReference>
<dbReference type="Gene3D" id="3.30.1340.30">
    <property type="match status" value="1"/>
</dbReference>
<gene>
    <name evidence="2" type="ORF">SAMN05216233_13022</name>
</gene>
<dbReference type="GO" id="GO:0016301">
    <property type="term" value="F:kinase activity"/>
    <property type="evidence" value="ECO:0007669"/>
    <property type="project" value="UniProtKB-KW"/>
</dbReference>
<dbReference type="Pfam" id="PF13189">
    <property type="entry name" value="Cytidylate_kin2"/>
    <property type="match status" value="1"/>
</dbReference>
<dbReference type="InterPro" id="IPR007055">
    <property type="entry name" value="BON_dom"/>
</dbReference>
<evidence type="ECO:0000313" key="3">
    <source>
        <dbReference type="Proteomes" id="UP000198870"/>
    </source>
</evidence>
<proteinExistence type="predicted"/>
<evidence type="ECO:0000259" key="1">
    <source>
        <dbReference type="PROSITE" id="PS50914"/>
    </source>
</evidence>
<reference evidence="2 3" key="1">
    <citation type="submission" date="2016-10" db="EMBL/GenBank/DDBJ databases">
        <authorList>
            <person name="de Groot N.N."/>
        </authorList>
    </citation>
    <scope>NUCLEOTIDE SEQUENCE [LARGE SCALE GENOMIC DNA]</scope>
    <source>
        <strain evidence="2 3">AA1</strain>
    </source>
</reference>
<dbReference type="PROSITE" id="PS50914">
    <property type="entry name" value="BON"/>
    <property type="match status" value="1"/>
</dbReference>
<evidence type="ECO:0000313" key="2">
    <source>
        <dbReference type="EMBL" id="SCY87232.1"/>
    </source>
</evidence>
<dbReference type="PROSITE" id="PS51139">
    <property type="entry name" value="GTF2I"/>
    <property type="match status" value="1"/>
</dbReference>
<protein>
    <submittedName>
        <fullName evidence="2">Cytidylate kinase</fullName>
    </submittedName>
</protein>
<organism evidence="2 3">
    <name type="scientific">Desulfoluna spongiiphila</name>
    <dbReference type="NCBI Taxonomy" id="419481"/>
    <lineage>
        <taxon>Bacteria</taxon>
        <taxon>Pseudomonadati</taxon>
        <taxon>Thermodesulfobacteriota</taxon>
        <taxon>Desulfobacteria</taxon>
        <taxon>Desulfobacterales</taxon>
        <taxon>Desulfolunaceae</taxon>
        <taxon>Desulfoluna</taxon>
    </lineage>
</organism>
<dbReference type="EMBL" id="FMUX01000030">
    <property type="protein sequence ID" value="SCY87232.1"/>
    <property type="molecule type" value="Genomic_DNA"/>
</dbReference>
<dbReference type="InterPro" id="IPR004212">
    <property type="entry name" value="GTF2I"/>
</dbReference>
<accession>A0A1G5JFU4</accession>
<dbReference type="AlphaFoldDB" id="A0A1G5JFU4"/>